<dbReference type="VEuPathDB" id="FungiDB:I7I53_12162"/>
<evidence type="ECO:0000313" key="1">
    <source>
        <dbReference type="EMBL" id="QSS57854.1"/>
    </source>
</evidence>
<reference evidence="1" key="1">
    <citation type="submission" date="2021-01" db="EMBL/GenBank/DDBJ databases">
        <title>Chromosome-level genome assembly of a human fungal pathogen reveals clustering of transcriptionally co-regulated genes.</title>
        <authorList>
            <person name="Voorhies M."/>
            <person name="Cohen S."/>
            <person name="Shea T.P."/>
            <person name="Petrus S."/>
            <person name="Munoz J.F."/>
            <person name="Poplawski S."/>
            <person name="Goldman W.E."/>
            <person name="Michael T."/>
            <person name="Cuomo C.A."/>
            <person name="Sil A."/>
            <person name="Beyhan S."/>
        </authorList>
    </citation>
    <scope>NUCLEOTIDE SEQUENCE</scope>
    <source>
        <strain evidence="1">H88</strain>
    </source>
</reference>
<dbReference type="EMBL" id="CP069107">
    <property type="protein sequence ID" value="QSS57854.1"/>
    <property type="molecule type" value="Genomic_DNA"/>
</dbReference>
<protein>
    <submittedName>
        <fullName evidence="1">Uncharacterized protein</fullName>
    </submittedName>
</protein>
<proteinExistence type="predicted"/>
<dbReference type="Proteomes" id="UP000663419">
    <property type="component" value="Chromosome 6"/>
</dbReference>
<accession>A0A8A1LZM4</accession>
<evidence type="ECO:0000313" key="2">
    <source>
        <dbReference type="Proteomes" id="UP000663419"/>
    </source>
</evidence>
<sequence>MDGHTSGQKWMISYYCCYYFKTESFQELLYGSCVYFCVYRDLSSIARLHALREAFGMQAMPALPPGR</sequence>
<dbReference type="AlphaFoldDB" id="A0A8A1LZM4"/>
<name>A0A8A1LZM4_AJEC8</name>
<gene>
    <name evidence="1" type="ORF">I7I53_12162</name>
</gene>
<organism evidence="1 2">
    <name type="scientific">Ajellomyces capsulatus (strain H88)</name>
    <name type="common">Darling's disease fungus</name>
    <name type="synonym">Histoplasma capsulatum</name>
    <dbReference type="NCBI Taxonomy" id="544711"/>
    <lineage>
        <taxon>Eukaryota</taxon>
        <taxon>Fungi</taxon>
        <taxon>Dikarya</taxon>
        <taxon>Ascomycota</taxon>
        <taxon>Pezizomycotina</taxon>
        <taxon>Eurotiomycetes</taxon>
        <taxon>Eurotiomycetidae</taxon>
        <taxon>Onygenales</taxon>
        <taxon>Ajellomycetaceae</taxon>
        <taxon>Histoplasma</taxon>
    </lineage>
</organism>